<dbReference type="InterPro" id="IPR019410">
    <property type="entry name" value="Methyltransf_16"/>
</dbReference>
<comment type="similarity">
    <text evidence="9">Belongs to the methyltransferase superfamily. METTL18 family.</text>
</comment>
<evidence type="ECO:0000256" key="2">
    <source>
        <dbReference type="ARBA" id="ARBA00004496"/>
    </source>
</evidence>
<dbReference type="RefSeq" id="XP_002174056.1">
    <property type="nucleotide sequence ID" value="XM_002174020.2"/>
</dbReference>
<dbReference type="InterPro" id="IPR029063">
    <property type="entry name" value="SAM-dependent_MTases_sf"/>
</dbReference>
<comment type="subcellular location">
    <subcellularLocation>
        <location evidence="2">Cytoplasm</location>
    </subcellularLocation>
    <subcellularLocation>
        <location evidence="1">Nucleus</location>
    </subcellularLocation>
</comment>
<protein>
    <recommendedName>
        <fullName evidence="3">protein-histidine N-methyltransferase</fullName>
        <ecNumber evidence="3">2.1.1.85</ecNumber>
    </recommendedName>
</protein>
<evidence type="ECO:0000256" key="6">
    <source>
        <dbReference type="ARBA" id="ARBA00022679"/>
    </source>
</evidence>
<dbReference type="GO" id="GO:0032259">
    <property type="term" value="P:methylation"/>
    <property type="evidence" value="ECO:0007669"/>
    <property type="project" value="UniProtKB-KW"/>
</dbReference>
<organism evidence="10 12">
    <name type="scientific">Schizosaccharomyces japonicus (strain yFS275 / FY16936)</name>
    <name type="common">Fission yeast</name>
    <dbReference type="NCBI Taxonomy" id="402676"/>
    <lineage>
        <taxon>Eukaryota</taxon>
        <taxon>Fungi</taxon>
        <taxon>Dikarya</taxon>
        <taxon>Ascomycota</taxon>
        <taxon>Taphrinomycotina</taxon>
        <taxon>Schizosaccharomycetes</taxon>
        <taxon>Schizosaccharomycetales</taxon>
        <taxon>Schizosaccharomycetaceae</taxon>
        <taxon>Schizosaccharomyces</taxon>
    </lineage>
</organism>
<evidence type="ECO:0000313" key="11">
    <source>
        <dbReference type="JaponicusDB" id="SJAG_02868"/>
    </source>
</evidence>
<evidence type="ECO:0000313" key="10">
    <source>
        <dbReference type="EMBL" id="EEB07763.1"/>
    </source>
</evidence>
<evidence type="ECO:0000256" key="7">
    <source>
        <dbReference type="ARBA" id="ARBA00022691"/>
    </source>
</evidence>
<dbReference type="GO" id="GO:0005634">
    <property type="term" value="C:nucleus"/>
    <property type="evidence" value="ECO:0007669"/>
    <property type="project" value="UniProtKB-SubCell"/>
</dbReference>
<evidence type="ECO:0000256" key="1">
    <source>
        <dbReference type="ARBA" id="ARBA00004123"/>
    </source>
</evidence>
<dbReference type="PANTHER" id="PTHR14614">
    <property type="entry name" value="HEPATOCELLULAR CARCINOMA-ASSOCIATED ANTIGEN"/>
    <property type="match status" value="1"/>
</dbReference>
<dbReference type="JaponicusDB" id="SJAG_02868">
    <property type="gene designation" value="hpm1"/>
</dbReference>
<dbReference type="VEuPathDB" id="FungiDB:SJAG_02868"/>
<dbReference type="GeneID" id="7048551"/>
<name>B6K1E2_SCHJY</name>
<keyword evidence="12" id="KW-1185">Reference proteome</keyword>
<dbReference type="EC" id="2.1.1.85" evidence="3"/>
<dbReference type="EMBL" id="KE651166">
    <property type="protein sequence ID" value="EEB07763.1"/>
    <property type="molecule type" value="Genomic_DNA"/>
</dbReference>
<keyword evidence="5 10" id="KW-0489">Methyltransferase</keyword>
<dbReference type="GO" id="GO:0005737">
    <property type="term" value="C:cytoplasm"/>
    <property type="evidence" value="ECO:0007669"/>
    <property type="project" value="UniProtKB-SubCell"/>
</dbReference>
<keyword evidence="4" id="KW-0963">Cytoplasm</keyword>
<reference evidence="10 12" key="1">
    <citation type="journal article" date="2011" name="Science">
        <title>Comparative functional genomics of the fission yeasts.</title>
        <authorList>
            <person name="Rhind N."/>
            <person name="Chen Z."/>
            <person name="Yassour M."/>
            <person name="Thompson D.A."/>
            <person name="Haas B.J."/>
            <person name="Habib N."/>
            <person name="Wapinski I."/>
            <person name="Roy S."/>
            <person name="Lin M.F."/>
            <person name="Heiman D.I."/>
            <person name="Young S.K."/>
            <person name="Furuya K."/>
            <person name="Guo Y."/>
            <person name="Pidoux A."/>
            <person name="Chen H.M."/>
            <person name="Robbertse B."/>
            <person name="Goldberg J.M."/>
            <person name="Aoki K."/>
            <person name="Bayne E.H."/>
            <person name="Berlin A.M."/>
            <person name="Desjardins C.A."/>
            <person name="Dobbs E."/>
            <person name="Dukaj L."/>
            <person name="Fan L."/>
            <person name="FitzGerald M.G."/>
            <person name="French C."/>
            <person name="Gujja S."/>
            <person name="Hansen K."/>
            <person name="Keifenheim D."/>
            <person name="Levin J.Z."/>
            <person name="Mosher R.A."/>
            <person name="Mueller C.A."/>
            <person name="Pfiffner J."/>
            <person name="Priest M."/>
            <person name="Russ C."/>
            <person name="Smialowska A."/>
            <person name="Swoboda P."/>
            <person name="Sykes S.M."/>
            <person name="Vaughn M."/>
            <person name="Vengrova S."/>
            <person name="Yoder R."/>
            <person name="Zeng Q."/>
            <person name="Allshire R."/>
            <person name="Baulcombe D."/>
            <person name="Birren B.W."/>
            <person name="Brown W."/>
            <person name="Ekwall K."/>
            <person name="Kellis M."/>
            <person name="Leatherwood J."/>
            <person name="Levin H."/>
            <person name="Margalit H."/>
            <person name="Martienssen R."/>
            <person name="Nieduszynski C.A."/>
            <person name="Spatafora J.W."/>
            <person name="Friedman N."/>
            <person name="Dalgaard J.Z."/>
            <person name="Baumann P."/>
            <person name="Niki H."/>
            <person name="Regev A."/>
            <person name="Nusbaum C."/>
        </authorList>
    </citation>
    <scope>NUCLEOTIDE SEQUENCE [LARGE SCALE GENOMIC DNA]</scope>
    <source>
        <strain evidence="12">yFS275 / FY16936</strain>
    </source>
</reference>
<dbReference type="OMA" id="NLLLTWH"/>
<keyword evidence="7" id="KW-0949">S-adenosyl-L-methionine</keyword>
<dbReference type="eggNOG" id="KOG2920">
    <property type="taxonomic scope" value="Eukaryota"/>
</dbReference>
<dbReference type="PANTHER" id="PTHR14614:SF39">
    <property type="entry name" value="HISTIDINE PROTEIN METHYLTRANSFERASE 1 HOMOLOG"/>
    <property type="match status" value="1"/>
</dbReference>
<sequence length="324" mass="36110">MSGPGFSFNFYEDETNETDVSSTPVGNKAANVPVELKSLNDLIQCIPEKLSYARVDGLARSLYQRELWDVKVQLMTLDTNQGEEQEQLKVLEGANDLVPMVYEGGYKTWECSIDLANKMSCFLKNQEAPKNAIEIGCGSALPLLTVFSKALETGISGTFVFQDYNLDVLKYITVPNLFLNWYALTHGVNKMEDVGAIDVTQSLLQNFLDNLQRLNITCAFLSGPWGTEMEGVIAEKLGRKFFEIVLSSETIYSLNSLSSLMSLLQFCTKEHAFIAGKNVYFGVGGSILEFVTQFQKLISESKLEIESQTKTNIGRSIVIWSIPH</sequence>
<dbReference type="AlphaFoldDB" id="B6K1E2"/>
<dbReference type="Proteomes" id="UP000001744">
    <property type="component" value="Unassembled WGS sequence"/>
</dbReference>
<evidence type="ECO:0000256" key="8">
    <source>
        <dbReference type="ARBA" id="ARBA00023242"/>
    </source>
</evidence>
<dbReference type="HOGENOM" id="CLU_038704_1_1_1"/>
<dbReference type="OrthoDB" id="1723750at2759"/>
<evidence type="ECO:0000256" key="3">
    <source>
        <dbReference type="ARBA" id="ARBA00012533"/>
    </source>
</evidence>
<keyword evidence="6" id="KW-0808">Transferase</keyword>
<accession>B6K1E2</accession>
<evidence type="ECO:0000256" key="5">
    <source>
        <dbReference type="ARBA" id="ARBA00022603"/>
    </source>
</evidence>
<dbReference type="Gene3D" id="3.40.50.150">
    <property type="entry name" value="Vaccinia Virus protein VP39"/>
    <property type="match status" value="1"/>
</dbReference>
<evidence type="ECO:0000313" key="12">
    <source>
        <dbReference type="Proteomes" id="UP000001744"/>
    </source>
</evidence>
<gene>
    <name evidence="11" type="primary">hpm1</name>
    <name evidence="10" type="ORF">SJAG_02868</name>
</gene>
<dbReference type="GO" id="GO:0018064">
    <property type="term" value="F:protein-L-histidine N-tele-methyltransferase activity"/>
    <property type="evidence" value="ECO:0007669"/>
    <property type="project" value="UniProtKB-EC"/>
</dbReference>
<keyword evidence="8" id="KW-0539">Nucleus</keyword>
<proteinExistence type="inferred from homology"/>
<evidence type="ECO:0000256" key="4">
    <source>
        <dbReference type="ARBA" id="ARBA00022490"/>
    </source>
</evidence>
<evidence type="ECO:0000256" key="9">
    <source>
        <dbReference type="ARBA" id="ARBA00038126"/>
    </source>
</evidence>